<organism evidence="1 2">
    <name type="scientific">Streptomyces tubbatahanensis</name>
    <dbReference type="NCBI Taxonomy" id="2923272"/>
    <lineage>
        <taxon>Bacteria</taxon>
        <taxon>Bacillati</taxon>
        <taxon>Actinomycetota</taxon>
        <taxon>Actinomycetes</taxon>
        <taxon>Kitasatosporales</taxon>
        <taxon>Streptomycetaceae</taxon>
        <taxon>Streptomyces</taxon>
    </lineage>
</organism>
<dbReference type="Proteomes" id="UP001202244">
    <property type="component" value="Chromosome"/>
</dbReference>
<dbReference type="InterPro" id="IPR046241">
    <property type="entry name" value="DUF6274"/>
</dbReference>
<evidence type="ECO:0000313" key="1">
    <source>
        <dbReference type="EMBL" id="UNS98093.1"/>
    </source>
</evidence>
<evidence type="ECO:0000313" key="2">
    <source>
        <dbReference type="Proteomes" id="UP001202244"/>
    </source>
</evidence>
<gene>
    <name evidence="1" type="ORF">MMF93_17705</name>
</gene>
<keyword evidence="2" id="KW-1185">Reference proteome</keyword>
<dbReference type="Pfam" id="PF19790">
    <property type="entry name" value="DUF6274"/>
    <property type="match status" value="1"/>
</dbReference>
<name>A0ABY3XV31_9ACTN</name>
<dbReference type="RefSeq" id="WP_242752753.1">
    <property type="nucleotide sequence ID" value="NZ_CP093846.1"/>
</dbReference>
<reference evidence="1 2" key="1">
    <citation type="journal article" date="2023" name="Microbiol. Spectr.">
        <title>Synergy between Genome Mining, Metabolomics, and Bioinformatics Uncovers Antibacterial Chlorinated Carbazole Alkaloids and Their Biosynthetic Gene Cluster from Streptomyces tubbatahanensis sp. nov., a Novel Actinomycete Isolated from Sulu Sea, Philippines.</title>
        <authorList>
            <person name="Tenebro C.P."/>
            <person name="Trono D.J.V.L."/>
            <person name="Balida L.A.P."/>
            <person name="Bayog L.K.A."/>
            <person name="Bruna J.R."/>
            <person name="Sabido E.M."/>
            <person name="Caspe D.P.C."/>
            <person name="de Los Santos E.L.C."/>
            <person name="Saludes J.P."/>
            <person name="Dalisay D.S."/>
        </authorList>
    </citation>
    <scope>NUCLEOTIDE SEQUENCE [LARGE SCALE GENOMIC DNA]</scope>
    <source>
        <strain evidence="1 2">DSD3025</strain>
    </source>
</reference>
<sequence length="56" mass="6191">MAAGFGDAARREARALLRAHLAGAGRRRHATRHCPHCHRLLRLALTSPRTVRRGGK</sequence>
<proteinExistence type="predicted"/>
<dbReference type="EMBL" id="CP093846">
    <property type="protein sequence ID" value="UNS98093.1"/>
    <property type="molecule type" value="Genomic_DNA"/>
</dbReference>
<accession>A0ABY3XV31</accession>
<protein>
    <submittedName>
        <fullName evidence="1">DUF6274 family protein</fullName>
    </submittedName>
</protein>